<evidence type="ECO:0000256" key="5">
    <source>
        <dbReference type="ARBA" id="ARBA00022519"/>
    </source>
</evidence>
<comment type="caution">
    <text evidence="12">The sequence shown here is derived from an EMBL/GenBank/DDBJ whole genome shotgun (WGS) entry which is preliminary data.</text>
</comment>
<keyword evidence="13" id="KW-1185">Reference proteome</keyword>
<evidence type="ECO:0000313" key="12">
    <source>
        <dbReference type="EMBL" id="NRT57531.1"/>
    </source>
</evidence>
<feature type="domain" description="General secretion pathway GspH" evidence="11">
    <location>
        <begin position="54"/>
        <end position="173"/>
    </location>
</feature>
<comment type="subcellular location">
    <subcellularLocation>
        <location evidence="1">Cell inner membrane</location>
        <topology evidence="1">Single-pass membrane protein</topology>
    </subcellularLocation>
</comment>
<keyword evidence="5" id="KW-0997">Cell inner membrane</keyword>
<dbReference type="Pfam" id="PF12019">
    <property type="entry name" value="GspH"/>
    <property type="match status" value="1"/>
</dbReference>
<dbReference type="EMBL" id="JABSNM010000016">
    <property type="protein sequence ID" value="NRT57531.1"/>
    <property type="molecule type" value="Genomic_DNA"/>
</dbReference>
<dbReference type="Proteomes" id="UP001516061">
    <property type="component" value="Unassembled WGS sequence"/>
</dbReference>
<dbReference type="RefSeq" id="WP_173806499.1">
    <property type="nucleotide sequence ID" value="NZ_JABSNM010000016.1"/>
</dbReference>
<gene>
    <name evidence="12" type="ORF">HNQ01_003287</name>
</gene>
<evidence type="ECO:0000256" key="10">
    <source>
        <dbReference type="ARBA" id="ARBA00030775"/>
    </source>
</evidence>
<accession>A0ABX2G707</accession>
<dbReference type="InterPro" id="IPR045584">
    <property type="entry name" value="Pilin-like"/>
</dbReference>
<dbReference type="InterPro" id="IPR022346">
    <property type="entry name" value="T2SS_GspH"/>
</dbReference>
<evidence type="ECO:0000256" key="1">
    <source>
        <dbReference type="ARBA" id="ARBA00004377"/>
    </source>
</evidence>
<comment type="similarity">
    <text evidence="9">Belongs to the GSP H family.</text>
</comment>
<evidence type="ECO:0000256" key="6">
    <source>
        <dbReference type="ARBA" id="ARBA00022692"/>
    </source>
</evidence>
<dbReference type="PROSITE" id="PS00409">
    <property type="entry name" value="PROKAR_NTER_METHYL"/>
    <property type="match status" value="1"/>
</dbReference>
<protein>
    <recommendedName>
        <fullName evidence="2">Type II secretion system protein H</fullName>
    </recommendedName>
    <alternativeName>
        <fullName evidence="10">General secretion pathway protein H</fullName>
    </alternativeName>
</protein>
<dbReference type="Pfam" id="PF07963">
    <property type="entry name" value="N_methyl"/>
    <property type="match status" value="1"/>
</dbReference>
<organism evidence="12 13">
    <name type="scientific">Sphaerotilus uruguayifluvii</name>
    <dbReference type="NCBI Taxonomy" id="2735897"/>
    <lineage>
        <taxon>Bacteria</taxon>
        <taxon>Pseudomonadati</taxon>
        <taxon>Pseudomonadota</taxon>
        <taxon>Betaproteobacteria</taxon>
        <taxon>Burkholderiales</taxon>
        <taxon>Sphaerotilaceae</taxon>
        <taxon>Sphaerotilus</taxon>
    </lineage>
</organism>
<evidence type="ECO:0000256" key="8">
    <source>
        <dbReference type="ARBA" id="ARBA00023136"/>
    </source>
</evidence>
<evidence type="ECO:0000256" key="3">
    <source>
        <dbReference type="ARBA" id="ARBA00022475"/>
    </source>
</evidence>
<dbReference type="InterPro" id="IPR012902">
    <property type="entry name" value="N_methyl_site"/>
</dbReference>
<evidence type="ECO:0000256" key="4">
    <source>
        <dbReference type="ARBA" id="ARBA00022481"/>
    </source>
</evidence>
<dbReference type="NCBIfam" id="TIGR02532">
    <property type="entry name" value="IV_pilin_GFxxxE"/>
    <property type="match status" value="1"/>
</dbReference>
<dbReference type="SUPFAM" id="SSF54523">
    <property type="entry name" value="Pili subunits"/>
    <property type="match status" value="1"/>
</dbReference>
<name>A0ABX2G707_9BURK</name>
<keyword evidence="6" id="KW-0812">Transmembrane</keyword>
<evidence type="ECO:0000256" key="9">
    <source>
        <dbReference type="ARBA" id="ARBA00025772"/>
    </source>
</evidence>
<keyword evidence="4" id="KW-0488">Methylation</keyword>
<reference evidence="12 13" key="1">
    <citation type="submission" date="2020-05" db="EMBL/GenBank/DDBJ databases">
        <title>Genomic Encyclopedia of Type Strains, Phase IV (KMG-V): Genome sequencing to study the core and pangenomes of soil and plant-associated prokaryotes.</title>
        <authorList>
            <person name="Whitman W."/>
        </authorList>
    </citation>
    <scope>NUCLEOTIDE SEQUENCE [LARGE SCALE GENOMIC DNA]</scope>
    <source>
        <strain evidence="12 13">C29</strain>
    </source>
</reference>
<evidence type="ECO:0000256" key="7">
    <source>
        <dbReference type="ARBA" id="ARBA00022989"/>
    </source>
</evidence>
<keyword evidence="3" id="KW-1003">Cell membrane</keyword>
<dbReference type="Gene3D" id="3.55.40.10">
    <property type="entry name" value="minor pseudopilin epsh domain"/>
    <property type="match status" value="1"/>
</dbReference>
<sequence length="190" mass="20680">MRARRHPRKRQPARLRGLTLVELLVTLTLLALLAGAALPALGALLQRRRLEGASSQLISDLQLLRTSAISRHRALRLSLQDLPEGSCRMIHDGEAGDCRCQADARLQPLTECRTGVTLLQAALLPRSQRLRLQSNAASLRLEPRHGTLTPTATIEIASEDSTQRLRHVVSLLGRIRVCAPAAPVPGVPAC</sequence>
<keyword evidence="8" id="KW-0472">Membrane</keyword>
<evidence type="ECO:0000256" key="2">
    <source>
        <dbReference type="ARBA" id="ARBA00021549"/>
    </source>
</evidence>
<evidence type="ECO:0000259" key="11">
    <source>
        <dbReference type="Pfam" id="PF12019"/>
    </source>
</evidence>
<keyword evidence="7" id="KW-1133">Transmembrane helix</keyword>
<evidence type="ECO:0000313" key="13">
    <source>
        <dbReference type="Proteomes" id="UP001516061"/>
    </source>
</evidence>
<proteinExistence type="inferred from homology"/>